<comment type="similarity">
    <text evidence="1">Belongs to the ABC transporter superfamily.</text>
</comment>
<proteinExistence type="inferred from homology"/>
<organism evidence="6 7">
    <name type="scientific">Desulfobacula phenolica</name>
    <dbReference type="NCBI Taxonomy" id="90732"/>
    <lineage>
        <taxon>Bacteria</taxon>
        <taxon>Pseudomonadati</taxon>
        <taxon>Thermodesulfobacteriota</taxon>
        <taxon>Desulfobacteria</taxon>
        <taxon>Desulfobacterales</taxon>
        <taxon>Desulfobacteraceae</taxon>
        <taxon>Desulfobacula</taxon>
    </lineage>
</organism>
<dbReference type="Proteomes" id="UP000199608">
    <property type="component" value="Unassembled WGS sequence"/>
</dbReference>
<keyword evidence="2" id="KW-0813">Transport</keyword>
<sequence length="243" mass="27196">MNDNSSVIKLEDICFFYPGSNEKVLDHLNLEINKGDRIGMMAPNGSGKTTLLHTIMGLCKPDSGTITVFGNVLKNEKDFLPVRSKIGLLFQDSDDQLFCPTVLDDVAFGPLNLGFSQHDAIEIARKTLERLGIPSFEQSVTHRLSGGQKRLVALAAVLAMEPEILLLDEPTAGLDNMVQKKLIHILNGLDISYFVISHEFDFVKAVTDKIYSMENGRILTDDKIHIHRHEHIHKHGKQPHIHE</sequence>
<dbReference type="PANTHER" id="PTHR43553">
    <property type="entry name" value="HEAVY METAL TRANSPORTER"/>
    <property type="match status" value="1"/>
</dbReference>
<dbReference type="RefSeq" id="WP_092229911.1">
    <property type="nucleotide sequence ID" value="NZ_FNLL01000001.1"/>
</dbReference>
<dbReference type="PROSITE" id="PS50893">
    <property type="entry name" value="ABC_TRANSPORTER_2"/>
    <property type="match status" value="1"/>
</dbReference>
<evidence type="ECO:0000313" key="7">
    <source>
        <dbReference type="Proteomes" id="UP000199608"/>
    </source>
</evidence>
<dbReference type="PROSITE" id="PS00211">
    <property type="entry name" value="ABC_TRANSPORTER_1"/>
    <property type="match status" value="1"/>
</dbReference>
<dbReference type="InterPro" id="IPR015856">
    <property type="entry name" value="ABC_transpr_CbiO/EcfA_su"/>
</dbReference>
<dbReference type="GO" id="GO:0005524">
    <property type="term" value="F:ATP binding"/>
    <property type="evidence" value="ECO:0007669"/>
    <property type="project" value="UniProtKB-KW"/>
</dbReference>
<evidence type="ECO:0000256" key="1">
    <source>
        <dbReference type="ARBA" id="ARBA00005417"/>
    </source>
</evidence>
<dbReference type="SUPFAM" id="SSF52540">
    <property type="entry name" value="P-loop containing nucleoside triphosphate hydrolases"/>
    <property type="match status" value="1"/>
</dbReference>
<dbReference type="CDD" id="cd03225">
    <property type="entry name" value="ABC_cobalt_CbiO_domain1"/>
    <property type="match status" value="1"/>
</dbReference>
<dbReference type="SMART" id="SM00382">
    <property type="entry name" value="AAA"/>
    <property type="match status" value="1"/>
</dbReference>
<dbReference type="PANTHER" id="PTHR43553:SF24">
    <property type="entry name" value="ENERGY-COUPLING FACTOR TRANSPORTER ATP-BINDING PROTEIN ECFA1"/>
    <property type="match status" value="1"/>
</dbReference>
<gene>
    <name evidence="6" type="ORF">SAMN04487931_101404</name>
</gene>
<keyword evidence="7" id="KW-1185">Reference proteome</keyword>
<protein>
    <submittedName>
        <fullName evidence="6">Cobalt/nickel transport system ATP-binding protein</fullName>
    </submittedName>
</protein>
<evidence type="ECO:0000256" key="4">
    <source>
        <dbReference type="ARBA" id="ARBA00022840"/>
    </source>
</evidence>
<dbReference type="Gene3D" id="3.40.50.300">
    <property type="entry name" value="P-loop containing nucleotide triphosphate hydrolases"/>
    <property type="match status" value="1"/>
</dbReference>
<evidence type="ECO:0000256" key="3">
    <source>
        <dbReference type="ARBA" id="ARBA00022741"/>
    </source>
</evidence>
<dbReference type="InterPro" id="IPR050095">
    <property type="entry name" value="ECF_ABC_transporter_ATP-bd"/>
</dbReference>
<dbReference type="InterPro" id="IPR027417">
    <property type="entry name" value="P-loop_NTPase"/>
</dbReference>
<dbReference type="GO" id="GO:0043190">
    <property type="term" value="C:ATP-binding cassette (ABC) transporter complex"/>
    <property type="evidence" value="ECO:0007669"/>
    <property type="project" value="TreeGrafter"/>
</dbReference>
<evidence type="ECO:0000259" key="5">
    <source>
        <dbReference type="PROSITE" id="PS50893"/>
    </source>
</evidence>
<dbReference type="AlphaFoldDB" id="A0A1H2DPY2"/>
<dbReference type="InterPro" id="IPR017871">
    <property type="entry name" value="ABC_transporter-like_CS"/>
</dbReference>
<evidence type="ECO:0000313" key="6">
    <source>
        <dbReference type="EMBL" id="SDT84844.1"/>
    </source>
</evidence>
<dbReference type="Pfam" id="PF00005">
    <property type="entry name" value="ABC_tran"/>
    <property type="match status" value="1"/>
</dbReference>
<dbReference type="GO" id="GO:0016887">
    <property type="term" value="F:ATP hydrolysis activity"/>
    <property type="evidence" value="ECO:0007669"/>
    <property type="project" value="InterPro"/>
</dbReference>
<feature type="domain" description="ABC transporter" evidence="5">
    <location>
        <begin position="8"/>
        <end position="240"/>
    </location>
</feature>
<dbReference type="InterPro" id="IPR003593">
    <property type="entry name" value="AAA+_ATPase"/>
</dbReference>
<dbReference type="InterPro" id="IPR003439">
    <property type="entry name" value="ABC_transporter-like_ATP-bd"/>
</dbReference>
<evidence type="ECO:0000256" key="2">
    <source>
        <dbReference type="ARBA" id="ARBA00022448"/>
    </source>
</evidence>
<keyword evidence="4 6" id="KW-0067">ATP-binding</keyword>
<reference evidence="7" key="1">
    <citation type="submission" date="2016-10" db="EMBL/GenBank/DDBJ databases">
        <authorList>
            <person name="Varghese N."/>
            <person name="Submissions S."/>
        </authorList>
    </citation>
    <scope>NUCLEOTIDE SEQUENCE [LARGE SCALE GENOMIC DNA]</scope>
    <source>
        <strain evidence="7">DSM 3384</strain>
    </source>
</reference>
<dbReference type="EMBL" id="FNLL01000001">
    <property type="protein sequence ID" value="SDT84844.1"/>
    <property type="molecule type" value="Genomic_DNA"/>
</dbReference>
<dbReference type="GO" id="GO:0042626">
    <property type="term" value="F:ATPase-coupled transmembrane transporter activity"/>
    <property type="evidence" value="ECO:0007669"/>
    <property type="project" value="TreeGrafter"/>
</dbReference>
<name>A0A1H2DPY2_9BACT</name>
<keyword evidence="3" id="KW-0547">Nucleotide-binding</keyword>
<accession>A0A1H2DPY2</accession>